<feature type="domain" description="Thioesterase" evidence="2">
    <location>
        <begin position="33"/>
        <end position="112"/>
    </location>
</feature>
<dbReference type="InterPro" id="IPR006683">
    <property type="entry name" value="Thioestr_dom"/>
</dbReference>
<dbReference type="NCBIfam" id="TIGR00369">
    <property type="entry name" value="unchar_dom_1"/>
    <property type="match status" value="1"/>
</dbReference>
<name>A0A1F6V8D5_9PROT</name>
<evidence type="ECO:0000313" key="3">
    <source>
        <dbReference type="EMBL" id="OGI65957.1"/>
    </source>
</evidence>
<dbReference type="CDD" id="cd03443">
    <property type="entry name" value="PaaI_thioesterase"/>
    <property type="match status" value="1"/>
</dbReference>
<sequence length="124" mass="13198">MRVQGSIDFTLTERTPERVVAEMPIHDGIRNPFGVVHAGAMLWFADVAATVLVRGSGDVGEGMKGFPLAIALNANFLANQKEGSFKAVSTFVKKGKTVSLVRTVVTGADEKLIADVTTSHVLSK</sequence>
<dbReference type="Proteomes" id="UP000179076">
    <property type="component" value="Unassembled WGS sequence"/>
</dbReference>
<dbReference type="Gene3D" id="3.10.129.10">
    <property type="entry name" value="Hotdog Thioesterase"/>
    <property type="match status" value="1"/>
</dbReference>
<proteinExistence type="predicted"/>
<keyword evidence="1" id="KW-0378">Hydrolase</keyword>
<dbReference type="InterPro" id="IPR029069">
    <property type="entry name" value="HotDog_dom_sf"/>
</dbReference>
<reference evidence="3 4" key="1">
    <citation type="journal article" date="2016" name="Nat. Commun.">
        <title>Thousands of microbial genomes shed light on interconnected biogeochemical processes in an aquifer system.</title>
        <authorList>
            <person name="Anantharaman K."/>
            <person name="Brown C.T."/>
            <person name="Hug L.A."/>
            <person name="Sharon I."/>
            <person name="Castelle C.J."/>
            <person name="Probst A.J."/>
            <person name="Thomas B.C."/>
            <person name="Singh A."/>
            <person name="Wilkins M.J."/>
            <person name="Karaoz U."/>
            <person name="Brodie E.L."/>
            <person name="Williams K.H."/>
            <person name="Hubbard S.S."/>
            <person name="Banfield J.F."/>
        </authorList>
    </citation>
    <scope>NUCLEOTIDE SEQUENCE [LARGE SCALE GENOMIC DNA]</scope>
</reference>
<accession>A0A1F6V8D5</accession>
<gene>
    <name evidence="3" type="ORF">A2W18_00155</name>
</gene>
<dbReference type="EMBL" id="MFSP01000099">
    <property type="protein sequence ID" value="OGI65957.1"/>
    <property type="molecule type" value="Genomic_DNA"/>
</dbReference>
<protein>
    <submittedName>
        <fullName evidence="3">Chemotaxis protein</fullName>
    </submittedName>
</protein>
<comment type="caution">
    <text evidence="3">The sequence shown here is derived from an EMBL/GenBank/DDBJ whole genome shotgun (WGS) entry which is preliminary data.</text>
</comment>
<evidence type="ECO:0000259" key="2">
    <source>
        <dbReference type="Pfam" id="PF03061"/>
    </source>
</evidence>
<dbReference type="GO" id="GO:0016289">
    <property type="term" value="F:acyl-CoA hydrolase activity"/>
    <property type="evidence" value="ECO:0007669"/>
    <property type="project" value="UniProtKB-ARBA"/>
</dbReference>
<dbReference type="Pfam" id="PF03061">
    <property type="entry name" value="4HBT"/>
    <property type="match status" value="1"/>
</dbReference>
<evidence type="ECO:0000313" key="4">
    <source>
        <dbReference type="Proteomes" id="UP000179076"/>
    </source>
</evidence>
<evidence type="ECO:0000256" key="1">
    <source>
        <dbReference type="ARBA" id="ARBA00022801"/>
    </source>
</evidence>
<organism evidence="3 4">
    <name type="scientific">Candidatus Muproteobacteria bacterium RBG_16_60_9</name>
    <dbReference type="NCBI Taxonomy" id="1817755"/>
    <lineage>
        <taxon>Bacteria</taxon>
        <taxon>Pseudomonadati</taxon>
        <taxon>Pseudomonadota</taxon>
        <taxon>Candidatus Muproteobacteria</taxon>
    </lineage>
</organism>
<dbReference type="AlphaFoldDB" id="A0A1F6V8D5"/>
<dbReference type="InterPro" id="IPR003736">
    <property type="entry name" value="PAAI_dom"/>
</dbReference>
<dbReference type="SUPFAM" id="SSF54637">
    <property type="entry name" value="Thioesterase/thiol ester dehydrase-isomerase"/>
    <property type="match status" value="1"/>
</dbReference>